<comment type="caution">
    <text evidence="2">The sequence shown here is derived from an EMBL/GenBank/DDBJ whole genome shotgun (WGS) entry which is preliminary data.</text>
</comment>
<feature type="transmembrane region" description="Helical" evidence="1">
    <location>
        <begin position="30"/>
        <end position="49"/>
    </location>
</feature>
<evidence type="ECO:0000313" key="3">
    <source>
        <dbReference type="Proteomes" id="UP000324091"/>
    </source>
</evidence>
<keyword evidence="3" id="KW-1185">Reference proteome</keyword>
<keyword evidence="1" id="KW-1133">Transmembrane helix</keyword>
<gene>
    <name evidence="2" type="ORF">D4764_0122200</name>
</gene>
<dbReference type="EMBL" id="RHFK02000605">
    <property type="protein sequence ID" value="TWW53628.1"/>
    <property type="molecule type" value="Genomic_DNA"/>
</dbReference>
<evidence type="ECO:0000313" key="2">
    <source>
        <dbReference type="EMBL" id="TWW53628.1"/>
    </source>
</evidence>
<organism evidence="2 3">
    <name type="scientific">Takifugu flavidus</name>
    <name type="common">sansaifugu</name>
    <dbReference type="NCBI Taxonomy" id="433684"/>
    <lineage>
        <taxon>Eukaryota</taxon>
        <taxon>Metazoa</taxon>
        <taxon>Chordata</taxon>
        <taxon>Craniata</taxon>
        <taxon>Vertebrata</taxon>
        <taxon>Euteleostomi</taxon>
        <taxon>Actinopterygii</taxon>
        <taxon>Neopterygii</taxon>
        <taxon>Teleostei</taxon>
        <taxon>Neoteleostei</taxon>
        <taxon>Acanthomorphata</taxon>
        <taxon>Eupercaria</taxon>
        <taxon>Tetraodontiformes</taxon>
        <taxon>Tetradontoidea</taxon>
        <taxon>Tetraodontidae</taxon>
        <taxon>Takifugu</taxon>
    </lineage>
</organism>
<proteinExistence type="predicted"/>
<sequence length="108" mass="11892">MVCKCVSVAWNQIQKSLNIPIPEPSWWKRLFNYLVNHKGLMLGIAVGIVLERMGLMAVIAVCNLLVILVIVIVNSTAGKGQTAGGVWKRPNLIQGQKDTVETPDLKKL</sequence>
<keyword evidence="1" id="KW-0472">Membrane</keyword>
<evidence type="ECO:0000256" key="1">
    <source>
        <dbReference type="SAM" id="Phobius"/>
    </source>
</evidence>
<feature type="transmembrane region" description="Helical" evidence="1">
    <location>
        <begin position="55"/>
        <end position="73"/>
    </location>
</feature>
<dbReference type="Proteomes" id="UP000324091">
    <property type="component" value="Unassembled WGS sequence"/>
</dbReference>
<dbReference type="AlphaFoldDB" id="A0A5C6MGE1"/>
<keyword evidence="1" id="KW-0812">Transmembrane</keyword>
<name>A0A5C6MGE1_9TELE</name>
<accession>A0A5C6MGE1</accession>
<protein>
    <submittedName>
        <fullName evidence="2">Uncharacterized protein</fullName>
    </submittedName>
</protein>
<reference evidence="2 3" key="1">
    <citation type="submission" date="2019-04" db="EMBL/GenBank/DDBJ databases">
        <title>Chromosome genome assembly for Takifugu flavidus.</title>
        <authorList>
            <person name="Xiao S."/>
        </authorList>
    </citation>
    <scope>NUCLEOTIDE SEQUENCE [LARGE SCALE GENOMIC DNA]</scope>
    <source>
        <strain evidence="2">HTHZ2018</strain>
        <tissue evidence="2">Muscle</tissue>
    </source>
</reference>